<evidence type="ECO:0000313" key="2">
    <source>
        <dbReference type="Proteomes" id="UP000225053"/>
    </source>
</evidence>
<accession>A0A0Y0C4N7</accession>
<sequence length="124" mass="13339">MATTTTTTTTTGWICQQPGHWTNDTGDHFASTRRVREGIIHSSEWMWRTTYDGVWLTNANTLADAKAAVALASDLEACRAKVQAELDHLVETGPDVPGAAALVANLRAALNGDDATLRSHAVHL</sequence>
<reference evidence="1 2" key="1">
    <citation type="submission" date="2015-10" db="EMBL/GenBank/DDBJ databases">
        <authorList>
            <person name="Dalman M.J."/>
            <person name="Fischman H.D."/>
            <person name="Fletcher E.R."/>
            <person name="Franz K."/>
            <person name="Guillaume J.D."/>
            <person name="Hardy E.C."/>
            <person name="Jeavons A.O."/>
            <person name="Jurik C.R."/>
            <person name="Krahn A.H."/>
            <person name="Machay A.M."/>
            <person name="Mejicano-Gormley E.P."/>
            <person name="Petrovich M."/>
            <person name="Platte C.A."/>
            <person name="Rich A."/>
            <person name="Royer J."/>
            <person name="Theis M.C."/>
            <person name="Vela N.M."/>
            <person name="Stukey J."/>
            <person name="Best A."/>
            <person name="Anders K.R."/>
            <person name="Bradley K.W."/>
            <person name="Asai D.J."/>
            <person name="Bowman C.A."/>
            <person name="Russell D.A."/>
            <person name="Pope W.H."/>
            <person name="Jacobs-Sera D."/>
            <person name="Hendrix R.W."/>
            <person name="Hatfull G.F."/>
        </authorList>
    </citation>
    <scope>NUCLEOTIDE SEQUENCE [LARGE SCALE GENOMIC DNA]</scope>
</reference>
<proteinExistence type="predicted"/>
<evidence type="ECO:0000313" key="1">
    <source>
        <dbReference type="EMBL" id="AMB17406.1"/>
    </source>
</evidence>
<gene>
    <name evidence="1" type="ORF">SEA_GLASS_92</name>
</gene>
<dbReference type="Proteomes" id="UP000225053">
    <property type="component" value="Segment"/>
</dbReference>
<organism evidence="1 2">
    <name type="scientific">Mycobacterium phage Glass</name>
    <dbReference type="NCBI Taxonomy" id="1784939"/>
    <lineage>
        <taxon>Viruses</taxon>
        <taxon>Duplodnaviria</taxon>
        <taxon>Heunggongvirae</taxon>
        <taxon>Uroviricota</taxon>
        <taxon>Caudoviricetes</taxon>
        <taxon>Bclasvirinae</taxon>
        <taxon>Rosebushvirus</taxon>
        <taxon>Rosebushvirus rosebush</taxon>
    </lineage>
</organism>
<dbReference type="EMBL" id="KT880194">
    <property type="protein sequence ID" value="AMB17406.1"/>
    <property type="molecule type" value="Genomic_DNA"/>
</dbReference>
<name>A0A0Y0C4N7_9CAUD</name>
<protein>
    <submittedName>
        <fullName evidence="1">Uncharacterized protein</fullName>
    </submittedName>
</protein>